<dbReference type="RefSeq" id="WP_075709192.1">
    <property type="nucleotide sequence ID" value="NZ_MJMJ01000023.1"/>
</dbReference>
<dbReference type="Pfam" id="PF11726">
    <property type="entry name" value="YagK_YfjJ_C"/>
    <property type="match status" value="1"/>
</dbReference>
<evidence type="ECO:0000313" key="3">
    <source>
        <dbReference type="Proteomes" id="UP000186313"/>
    </source>
</evidence>
<dbReference type="EMBL" id="MJMJ01000023">
    <property type="protein sequence ID" value="OLQ88020.1"/>
    <property type="molecule type" value="Genomic_DNA"/>
</dbReference>
<protein>
    <recommendedName>
        <fullName evidence="1">YagK/YfjJ C-terminal domain-containing protein</fullName>
    </recommendedName>
</protein>
<dbReference type="STRING" id="1381081.BIY22_07550"/>
<dbReference type="Proteomes" id="UP000186313">
    <property type="component" value="Unassembled WGS sequence"/>
</dbReference>
<proteinExistence type="predicted"/>
<sequence length="219" mass="26009">MKLLNTNSKQTIKQYNYRGMRLCKAKGNKPLEMRTLYLNKIINVVENAVEQYPRTFIVRVELRFPQSNLYDTDGVMKRFIESLKSQIDADIKRKRKFGKKTPSCYVRYVWAREIETSINHHYHMALFFNKDVYSCVGKFNNEANLSYRIKRAWCSALDLDMCEADGLIEFPSNHEYRLNKHGEDYGMVVENVFERLSYFAKVDTKVYGNRRRNFGYSLK</sequence>
<evidence type="ECO:0000313" key="2">
    <source>
        <dbReference type="EMBL" id="OLQ88020.1"/>
    </source>
</evidence>
<evidence type="ECO:0000259" key="1">
    <source>
        <dbReference type="Pfam" id="PF11726"/>
    </source>
</evidence>
<dbReference type="AlphaFoldDB" id="A0A1Q9HEE6"/>
<accession>A0A1Q9HEE6</accession>
<name>A0A1Q9HEE6_9VIBR</name>
<feature type="domain" description="YagK/YfjJ C-terminal" evidence="1">
    <location>
        <begin position="49"/>
        <end position="217"/>
    </location>
</feature>
<comment type="caution">
    <text evidence="2">The sequence shown here is derived from an EMBL/GenBank/DDBJ whole genome shotgun (WGS) entry which is preliminary data.</text>
</comment>
<organism evidence="2 3">
    <name type="scientific">Vibrio panuliri</name>
    <dbReference type="NCBI Taxonomy" id="1381081"/>
    <lineage>
        <taxon>Bacteria</taxon>
        <taxon>Pseudomonadati</taxon>
        <taxon>Pseudomonadota</taxon>
        <taxon>Gammaproteobacteria</taxon>
        <taxon>Vibrionales</taxon>
        <taxon>Vibrionaceae</taxon>
        <taxon>Vibrio</taxon>
    </lineage>
</organism>
<gene>
    <name evidence="2" type="ORF">BIY22_07550</name>
</gene>
<dbReference type="InterPro" id="IPR057271">
    <property type="entry name" value="YagK_YfjJ_C"/>
</dbReference>
<reference evidence="2 3" key="1">
    <citation type="submission" date="2016-09" db="EMBL/GenBank/DDBJ databases">
        <title>Genomic Taxonomy of the Vibrionaceae.</title>
        <authorList>
            <person name="Gonzalez-Castillo A."/>
            <person name="Gomez-Gil B."/>
            <person name="Enciso-Ibarra K."/>
        </authorList>
    </citation>
    <scope>NUCLEOTIDE SEQUENCE [LARGE SCALE GENOMIC DNA]</scope>
    <source>
        <strain evidence="2 3">CAIM 703</strain>
    </source>
</reference>